<dbReference type="SUPFAM" id="SSF51182">
    <property type="entry name" value="RmlC-like cupins"/>
    <property type="match status" value="1"/>
</dbReference>
<dbReference type="Pfam" id="PF07883">
    <property type="entry name" value="Cupin_2"/>
    <property type="match status" value="1"/>
</dbReference>
<name>A0ABY5PM10_9ACTN</name>
<dbReference type="Gene3D" id="2.60.120.10">
    <property type="entry name" value="Jelly Rolls"/>
    <property type="match status" value="1"/>
</dbReference>
<evidence type="ECO:0000313" key="2">
    <source>
        <dbReference type="EMBL" id="UUY05575.1"/>
    </source>
</evidence>
<dbReference type="InterPro" id="IPR014710">
    <property type="entry name" value="RmlC-like_jellyroll"/>
</dbReference>
<dbReference type="EMBL" id="CP088295">
    <property type="protein sequence ID" value="UUY05575.1"/>
    <property type="molecule type" value="Genomic_DNA"/>
</dbReference>
<feature type="domain" description="Cupin type-2" evidence="1">
    <location>
        <begin position="39"/>
        <end position="106"/>
    </location>
</feature>
<dbReference type="PANTHER" id="PTHR36440:SF1">
    <property type="entry name" value="PUTATIVE (AFU_ORTHOLOGUE AFUA_8G07350)-RELATED"/>
    <property type="match status" value="1"/>
</dbReference>
<keyword evidence="3" id="KW-1185">Reference proteome</keyword>
<dbReference type="InterPro" id="IPR011051">
    <property type="entry name" value="RmlC_Cupin_sf"/>
</dbReference>
<proteinExistence type="predicted"/>
<dbReference type="PANTHER" id="PTHR36440">
    <property type="entry name" value="PUTATIVE (AFU_ORTHOLOGUE AFUA_8G07350)-RELATED"/>
    <property type="match status" value="1"/>
</dbReference>
<dbReference type="Proteomes" id="UP001058860">
    <property type="component" value="Chromosome"/>
</dbReference>
<organism evidence="2 3">
    <name type="scientific">Svornostia abyssi</name>
    <dbReference type="NCBI Taxonomy" id="2898438"/>
    <lineage>
        <taxon>Bacteria</taxon>
        <taxon>Bacillati</taxon>
        <taxon>Actinomycetota</taxon>
        <taxon>Thermoleophilia</taxon>
        <taxon>Solirubrobacterales</taxon>
        <taxon>Baekduiaceae</taxon>
        <taxon>Svornostia</taxon>
    </lineage>
</organism>
<dbReference type="CDD" id="cd02208">
    <property type="entry name" value="cupin_RmlC-like"/>
    <property type="match status" value="1"/>
</dbReference>
<gene>
    <name evidence="2" type="ORF">LRS13_08670</name>
</gene>
<dbReference type="RefSeq" id="WP_353866021.1">
    <property type="nucleotide sequence ID" value="NZ_CP088295.1"/>
</dbReference>
<evidence type="ECO:0000259" key="1">
    <source>
        <dbReference type="Pfam" id="PF07883"/>
    </source>
</evidence>
<dbReference type="InterPro" id="IPR013096">
    <property type="entry name" value="Cupin_2"/>
</dbReference>
<evidence type="ECO:0000313" key="3">
    <source>
        <dbReference type="Proteomes" id="UP001058860"/>
    </source>
</evidence>
<reference evidence="3" key="1">
    <citation type="submission" date="2021-11" db="EMBL/GenBank/DDBJ databases">
        <title>Cultivation dependent microbiological survey of springs from the worlds oldest radium mine currently devoted to the extraction of radon-saturated water.</title>
        <authorList>
            <person name="Kapinusova G."/>
            <person name="Smrhova T."/>
            <person name="Strejcek M."/>
            <person name="Suman J."/>
            <person name="Jani K."/>
            <person name="Pajer P."/>
            <person name="Uhlik O."/>
        </authorList>
    </citation>
    <scope>NUCLEOTIDE SEQUENCE [LARGE SCALE GENOMIC DNA]</scope>
    <source>
        <strain evidence="3">J379</strain>
    </source>
</reference>
<protein>
    <submittedName>
        <fullName evidence="2">Cupin domain-containing protein</fullName>
    </submittedName>
</protein>
<accession>A0ABY5PM10</accession>
<sequence length="217" mass="22857">MPGPVVTLPHAGELIGDAPDRRVELLCDRDTLHVTWSRFGAGRDGADLHVHRLHADHFYVLTGELTIRLGLEGEQVAIGPGTLVRVPPMVVHGFRNASDADVTYLNLHAPGVGFAGFMRGLRDGRTVDWDQIDPPADGLRPTSLATFTAAGGLLCETPELTVREVGLGAGEEVEQADACFVLDGQLEGAPAGSWADLGTGAALRAITSARVLALRAG</sequence>
<dbReference type="InterPro" id="IPR053146">
    <property type="entry name" value="QDO-like"/>
</dbReference>